<accession>A0A3B0X2K0</accession>
<sequence>MFILYDIETLPDDLQNLPDGMQHKLTFKVVFTIKEVPDSFTGMVFADAAGALQMQHFNTHKGNKRKVITLKNKLAKRGFEIIKQQVFAKSRGEAVDYPQQVDLLQRRVSNTPRA</sequence>
<name>A0A3B0X2K0_9ZZZZ</name>
<protein>
    <submittedName>
        <fullName evidence="1">Uncharacterized protein</fullName>
    </submittedName>
</protein>
<organism evidence="1">
    <name type="scientific">hydrothermal vent metagenome</name>
    <dbReference type="NCBI Taxonomy" id="652676"/>
    <lineage>
        <taxon>unclassified sequences</taxon>
        <taxon>metagenomes</taxon>
        <taxon>ecological metagenomes</taxon>
    </lineage>
</organism>
<dbReference type="EMBL" id="UOFG01000172">
    <property type="protein sequence ID" value="VAW62475.1"/>
    <property type="molecule type" value="Genomic_DNA"/>
</dbReference>
<dbReference type="AlphaFoldDB" id="A0A3B0X2K0"/>
<evidence type="ECO:0000313" key="1">
    <source>
        <dbReference type="EMBL" id="VAW62475.1"/>
    </source>
</evidence>
<proteinExistence type="predicted"/>
<reference evidence="1" key="1">
    <citation type="submission" date="2018-06" db="EMBL/GenBank/DDBJ databases">
        <authorList>
            <person name="Zhirakovskaya E."/>
        </authorList>
    </citation>
    <scope>NUCLEOTIDE SEQUENCE</scope>
</reference>
<gene>
    <name evidence="1" type="ORF">MNBD_GAMMA11-1678</name>
</gene>